<dbReference type="GO" id="GO:0032259">
    <property type="term" value="P:methylation"/>
    <property type="evidence" value="ECO:0007669"/>
    <property type="project" value="UniProtKB-KW"/>
</dbReference>
<name>A0ABX7FN70_BRECH</name>
<evidence type="ECO:0000313" key="2">
    <source>
        <dbReference type="EMBL" id="QRG67107.1"/>
    </source>
</evidence>
<evidence type="ECO:0000313" key="3">
    <source>
        <dbReference type="Proteomes" id="UP000596248"/>
    </source>
</evidence>
<organism evidence="2 3">
    <name type="scientific">Brevibacillus choshinensis</name>
    <dbReference type="NCBI Taxonomy" id="54911"/>
    <lineage>
        <taxon>Bacteria</taxon>
        <taxon>Bacillati</taxon>
        <taxon>Bacillota</taxon>
        <taxon>Bacilli</taxon>
        <taxon>Bacillales</taxon>
        <taxon>Paenibacillaceae</taxon>
        <taxon>Brevibacillus</taxon>
    </lineage>
</organism>
<dbReference type="InterPro" id="IPR013216">
    <property type="entry name" value="Methyltransf_11"/>
</dbReference>
<dbReference type="InterPro" id="IPR029063">
    <property type="entry name" value="SAM-dependent_MTases_sf"/>
</dbReference>
<feature type="domain" description="Methyltransferase type 11" evidence="1">
    <location>
        <begin position="56"/>
        <end position="142"/>
    </location>
</feature>
<dbReference type="SUPFAM" id="SSF53335">
    <property type="entry name" value="S-adenosyl-L-methionine-dependent methyltransferases"/>
    <property type="match status" value="1"/>
</dbReference>
<dbReference type="CDD" id="cd02440">
    <property type="entry name" value="AdoMet_MTases"/>
    <property type="match status" value="1"/>
</dbReference>
<dbReference type="GO" id="GO:0008168">
    <property type="term" value="F:methyltransferase activity"/>
    <property type="evidence" value="ECO:0007669"/>
    <property type="project" value="UniProtKB-KW"/>
</dbReference>
<protein>
    <submittedName>
        <fullName evidence="2">Class I SAM-dependent methyltransferase</fullName>
    </submittedName>
</protein>
<dbReference type="EMBL" id="CP069127">
    <property type="protein sequence ID" value="QRG67107.1"/>
    <property type="molecule type" value="Genomic_DNA"/>
</dbReference>
<sequence length="252" mass="28746">MEKQEWLASFRKEEEIPFAGWDFSYLTRTGRMVEAPLSWNYVSLVRKQMMGIQSMLDMGTGGGELLSLLQPFPKKTAATEGYPPNVEVARNRLEPLGVEVVAADGEDNLPFADDSIDLVINRHESYLPSELHRIIAPDGKFITQQVGGQDNLELNRLLDAPISGQYAHWNLCYAVNELEKAGFSILEQKEEMGFTRYYDIGAIIYYVKAIEWQIPDFTVEHYADRLLALHERIEAEGYVDIPTHRFFLVAQP</sequence>
<keyword evidence="3" id="KW-1185">Reference proteome</keyword>
<reference evidence="2 3" key="1">
    <citation type="submission" date="2021-01" db="EMBL/GenBank/DDBJ databases">
        <title>Identification of strong promoters based on the transcriptome of Brevibacillus choshinensis.</title>
        <authorList>
            <person name="Yao D."/>
            <person name="Zhang K."/>
            <person name="Wu J."/>
        </authorList>
    </citation>
    <scope>NUCLEOTIDE SEQUENCE [LARGE SCALE GENOMIC DNA]</scope>
    <source>
        <strain evidence="2 3">HPD31-SP3</strain>
    </source>
</reference>
<dbReference type="RefSeq" id="WP_203354170.1">
    <property type="nucleotide sequence ID" value="NZ_CP069127.1"/>
</dbReference>
<gene>
    <name evidence="2" type="ORF">JNE38_27190</name>
</gene>
<dbReference type="PANTHER" id="PTHR43460">
    <property type="entry name" value="METHYLTRANSFERASE"/>
    <property type="match status" value="1"/>
</dbReference>
<dbReference type="InterPro" id="IPR052939">
    <property type="entry name" value="23S_rRNA_MeTrnsfrase_RlmA"/>
</dbReference>
<evidence type="ECO:0000259" key="1">
    <source>
        <dbReference type="Pfam" id="PF08241"/>
    </source>
</evidence>
<dbReference type="Gene3D" id="3.40.50.150">
    <property type="entry name" value="Vaccinia Virus protein VP39"/>
    <property type="match status" value="1"/>
</dbReference>
<dbReference type="Pfam" id="PF08241">
    <property type="entry name" value="Methyltransf_11"/>
    <property type="match status" value="1"/>
</dbReference>
<dbReference type="Proteomes" id="UP000596248">
    <property type="component" value="Chromosome"/>
</dbReference>
<proteinExistence type="predicted"/>
<accession>A0ABX7FN70</accession>
<dbReference type="PANTHER" id="PTHR43460:SF1">
    <property type="entry name" value="METHYLTRANSFERASE TYPE 11 DOMAIN-CONTAINING PROTEIN"/>
    <property type="match status" value="1"/>
</dbReference>
<keyword evidence="2" id="KW-0808">Transferase</keyword>
<keyword evidence="2" id="KW-0489">Methyltransferase</keyword>